<sequence length="139" mass="14651">MIRPARAVAGIAAALLVAAAAPAAAIEADVVVLKGLDKITARTSTFKVPVGGTRTFGTLKITARHCWKTPPEKPPQRKAFLEIVDNRPDQPAEEVFSGWMFSTKPALSALEHPVYDVWVIDCTVTDGSNGAAPEKGSAG</sequence>
<reference evidence="2 3" key="1">
    <citation type="submission" date="2016-10" db="EMBL/GenBank/DDBJ databases">
        <authorList>
            <person name="de Groot N.N."/>
        </authorList>
    </citation>
    <scope>NUCLEOTIDE SEQUENCE [LARGE SCALE GENOMIC DNA]</scope>
    <source>
        <strain evidence="2 3">DSM 25584</strain>
    </source>
</reference>
<proteinExistence type="predicted"/>
<dbReference type="EMBL" id="FNCE01000004">
    <property type="protein sequence ID" value="SDG02716.1"/>
    <property type="molecule type" value="Genomic_DNA"/>
</dbReference>
<keyword evidence="3" id="KW-1185">Reference proteome</keyword>
<gene>
    <name evidence="2" type="ORF">SAMN05216241_104169</name>
</gene>
<dbReference type="InterPro" id="IPR019225">
    <property type="entry name" value="DUF2155"/>
</dbReference>
<feature type="signal peptide" evidence="1">
    <location>
        <begin position="1"/>
        <end position="25"/>
    </location>
</feature>
<dbReference type="Pfam" id="PF09923">
    <property type="entry name" value="DUF2155"/>
    <property type="match status" value="1"/>
</dbReference>
<evidence type="ECO:0000313" key="3">
    <source>
        <dbReference type="Proteomes" id="UP000199415"/>
    </source>
</evidence>
<name>A0A1G7QW07_9PROT</name>
<evidence type="ECO:0000256" key="1">
    <source>
        <dbReference type="SAM" id="SignalP"/>
    </source>
</evidence>
<dbReference type="RefSeq" id="WP_090019554.1">
    <property type="nucleotide sequence ID" value="NZ_FNCE01000004.1"/>
</dbReference>
<dbReference type="STRING" id="1082479.SAMN05216241_104169"/>
<evidence type="ECO:0000313" key="2">
    <source>
        <dbReference type="EMBL" id="SDG02716.1"/>
    </source>
</evidence>
<dbReference type="OrthoDB" id="9810376at2"/>
<accession>A0A1G7QW07</accession>
<organism evidence="2 3">
    <name type="scientific">Limimonas halophila</name>
    <dbReference type="NCBI Taxonomy" id="1082479"/>
    <lineage>
        <taxon>Bacteria</taxon>
        <taxon>Pseudomonadati</taxon>
        <taxon>Pseudomonadota</taxon>
        <taxon>Alphaproteobacteria</taxon>
        <taxon>Rhodospirillales</taxon>
        <taxon>Rhodovibrionaceae</taxon>
        <taxon>Limimonas</taxon>
    </lineage>
</organism>
<keyword evidence="1" id="KW-0732">Signal</keyword>
<feature type="chain" id="PRO_5011626409" description="DUF2155 domain-containing protein" evidence="1">
    <location>
        <begin position="26"/>
        <end position="139"/>
    </location>
</feature>
<dbReference type="AlphaFoldDB" id="A0A1G7QW07"/>
<evidence type="ECO:0008006" key="4">
    <source>
        <dbReference type="Google" id="ProtNLM"/>
    </source>
</evidence>
<dbReference type="Proteomes" id="UP000199415">
    <property type="component" value="Unassembled WGS sequence"/>
</dbReference>
<protein>
    <recommendedName>
        <fullName evidence="4">DUF2155 domain-containing protein</fullName>
    </recommendedName>
</protein>